<keyword evidence="5" id="KW-0997">Cell inner membrane</keyword>
<dbReference type="Pfam" id="PF00528">
    <property type="entry name" value="BPD_transp_1"/>
    <property type="match status" value="1"/>
</dbReference>
<proteinExistence type="inferred from homology"/>
<dbReference type="InterPro" id="IPR035906">
    <property type="entry name" value="MetI-like_sf"/>
</dbReference>
<gene>
    <name evidence="12" type="primary">ugpA</name>
    <name evidence="12" type="ORF">BARAN1_1322</name>
</gene>
<dbReference type="CDD" id="cd06261">
    <property type="entry name" value="TM_PBP2"/>
    <property type="match status" value="1"/>
</dbReference>
<feature type="transmembrane region" description="Helical" evidence="10">
    <location>
        <begin position="12"/>
        <end position="35"/>
    </location>
</feature>
<evidence type="ECO:0000256" key="3">
    <source>
        <dbReference type="ARBA" id="ARBA00022448"/>
    </source>
</evidence>
<sequence length="295" mass="32621">MEARFPGYRLLPYVLILPSIAVIIVFLVVPFAMAVQQSFYRTSPFGTTTLFVGLDNYAQLFSAPEYVQSLLTTLAFAALVIGGGLALSLAIAILVTRKIRGVGFYQVAFIWTYALSPAVAGIIWALLFDPSVGLGTYLIEQLTGYRINMRVSGTPALLIASAAAVWNMLGYNICFYIAGLQNVPKEFEEAARVDGASPWRTFWRITFPMLSPTTAFLLFTNTIYAFFQVFGLIDILTQGGPGGATEILVYKLYRDGFIRLRVNYAAAQSVLLFLMVAAMALFQLRVTTRRAEYSR</sequence>
<protein>
    <recommendedName>
        <fullName evidence="9">sn-glycerol-3-phosphate transport system permease protein UgpA</fullName>
    </recommendedName>
</protein>
<organism evidence="12 13">
    <name type="scientific">Candidatus Bipolaricaulis anaerobius</name>
    <dbReference type="NCBI Taxonomy" id="2026885"/>
    <lineage>
        <taxon>Bacteria</taxon>
        <taxon>Candidatus Bipolaricaulota</taxon>
        <taxon>Candidatus Bipolaricaulia</taxon>
        <taxon>Candidatus Bipolaricaulales</taxon>
        <taxon>Candidatus Bipolaricaulaceae</taxon>
        <taxon>Candidatus Bipolaricaulis</taxon>
    </lineage>
</organism>
<evidence type="ECO:0000256" key="8">
    <source>
        <dbReference type="ARBA" id="ARBA00023136"/>
    </source>
</evidence>
<evidence type="ECO:0000256" key="10">
    <source>
        <dbReference type="RuleBase" id="RU363032"/>
    </source>
</evidence>
<evidence type="ECO:0000256" key="5">
    <source>
        <dbReference type="ARBA" id="ARBA00022519"/>
    </source>
</evidence>
<feature type="transmembrane region" description="Helical" evidence="10">
    <location>
        <begin position="156"/>
        <end position="180"/>
    </location>
</feature>
<dbReference type="SUPFAM" id="SSF161098">
    <property type="entry name" value="MetI-like"/>
    <property type="match status" value="1"/>
</dbReference>
<evidence type="ECO:0000256" key="1">
    <source>
        <dbReference type="ARBA" id="ARBA00004429"/>
    </source>
</evidence>
<feature type="domain" description="ABC transmembrane type-1" evidence="11">
    <location>
        <begin position="70"/>
        <end position="283"/>
    </location>
</feature>
<dbReference type="GO" id="GO:0005886">
    <property type="term" value="C:plasma membrane"/>
    <property type="evidence" value="ECO:0007669"/>
    <property type="project" value="UniProtKB-SubCell"/>
</dbReference>
<name>A0A2X3MN02_9BACT</name>
<dbReference type="PROSITE" id="PS50928">
    <property type="entry name" value="ABC_TM1"/>
    <property type="match status" value="1"/>
</dbReference>
<dbReference type="GO" id="GO:0055085">
    <property type="term" value="P:transmembrane transport"/>
    <property type="evidence" value="ECO:0007669"/>
    <property type="project" value="InterPro"/>
</dbReference>
<dbReference type="InterPro" id="IPR050809">
    <property type="entry name" value="UgpAE/MalFG_permease"/>
</dbReference>
<keyword evidence="13" id="KW-1185">Reference proteome</keyword>
<keyword evidence="4" id="KW-1003">Cell membrane</keyword>
<evidence type="ECO:0000313" key="12">
    <source>
        <dbReference type="EMBL" id="SQD93344.1"/>
    </source>
</evidence>
<reference evidence="13" key="1">
    <citation type="submission" date="2018-05" db="EMBL/GenBank/DDBJ databases">
        <authorList>
            <person name="Hao L."/>
        </authorList>
    </citation>
    <scope>NUCLEOTIDE SEQUENCE [LARGE SCALE GENOMIC DNA]</scope>
</reference>
<comment type="similarity">
    <text evidence="10">Belongs to the binding-protein-dependent transport system permease family.</text>
</comment>
<evidence type="ECO:0000313" key="13">
    <source>
        <dbReference type="Proteomes" id="UP000249818"/>
    </source>
</evidence>
<keyword evidence="6 10" id="KW-0812">Transmembrane</keyword>
<dbReference type="Gene3D" id="1.10.3720.10">
    <property type="entry name" value="MetI-like"/>
    <property type="match status" value="1"/>
</dbReference>
<feature type="transmembrane region" description="Helical" evidence="10">
    <location>
        <begin position="107"/>
        <end position="127"/>
    </location>
</feature>
<evidence type="ECO:0000256" key="4">
    <source>
        <dbReference type="ARBA" id="ARBA00022475"/>
    </source>
</evidence>
<keyword evidence="7 10" id="KW-1133">Transmembrane helix</keyword>
<dbReference type="Proteomes" id="UP000249818">
    <property type="component" value="Chromosome BARAN1"/>
</dbReference>
<keyword evidence="8 10" id="KW-0472">Membrane</keyword>
<comment type="subunit">
    <text evidence="2">The complex is composed of two ATP-binding proteins (UgpC), two transmembrane proteins (UgpA and UgpE) and a solute-binding protein (UgpB).</text>
</comment>
<dbReference type="InterPro" id="IPR000515">
    <property type="entry name" value="MetI-like"/>
</dbReference>
<feature type="transmembrane region" description="Helical" evidence="10">
    <location>
        <begin position="70"/>
        <end position="95"/>
    </location>
</feature>
<dbReference type="EMBL" id="LS483254">
    <property type="protein sequence ID" value="SQD93344.1"/>
    <property type="molecule type" value="Genomic_DNA"/>
</dbReference>
<evidence type="ECO:0000256" key="6">
    <source>
        <dbReference type="ARBA" id="ARBA00022692"/>
    </source>
</evidence>
<feature type="transmembrane region" description="Helical" evidence="10">
    <location>
        <begin position="201"/>
        <end position="227"/>
    </location>
</feature>
<evidence type="ECO:0000256" key="2">
    <source>
        <dbReference type="ARBA" id="ARBA00011557"/>
    </source>
</evidence>
<dbReference type="PANTHER" id="PTHR43227:SF9">
    <property type="entry name" value="SN-GLYCEROL-3-PHOSPHATE TRANSPORT SYSTEM PERMEASE PROTEIN UGPA"/>
    <property type="match status" value="1"/>
</dbReference>
<evidence type="ECO:0000256" key="7">
    <source>
        <dbReference type="ARBA" id="ARBA00022989"/>
    </source>
</evidence>
<dbReference type="AlphaFoldDB" id="A0A2X3MN02"/>
<evidence type="ECO:0000256" key="9">
    <source>
        <dbReference type="ARBA" id="ARBA00040780"/>
    </source>
</evidence>
<evidence type="ECO:0000259" key="11">
    <source>
        <dbReference type="PROSITE" id="PS50928"/>
    </source>
</evidence>
<feature type="transmembrane region" description="Helical" evidence="10">
    <location>
        <begin position="262"/>
        <end position="282"/>
    </location>
</feature>
<keyword evidence="3 10" id="KW-0813">Transport</keyword>
<accession>A0A2X3MN02</accession>
<dbReference type="KEGG" id="bana:BARAN1_1322"/>
<dbReference type="PANTHER" id="PTHR43227">
    <property type="entry name" value="BLL4140 PROTEIN"/>
    <property type="match status" value="1"/>
</dbReference>
<dbReference type="RefSeq" id="WP_122031718.1">
    <property type="nucleotide sequence ID" value="NZ_LS483254.1"/>
</dbReference>
<dbReference type="OrthoDB" id="9786413at2"/>
<comment type="subcellular location">
    <subcellularLocation>
        <location evidence="1">Cell inner membrane</location>
        <topology evidence="1">Multi-pass membrane protein</topology>
    </subcellularLocation>
    <subcellularLocation>
        <location evidence="10">Cell membrane</location>
        <topology evidence="10">Multi-pass membrane protein</topology>
    </subcellularLocation>
</comment>